<dbReference type="EMBL" id="RBAH01000032">
    <property type="protein sequence ID" value="RKN70138.1"/>
    <property type="molecule type" value="Genomic_DNA"/>
</dbReference>
<feature type="compositionally biased region" description="Basic and acidic residues" evidence="4">
    <location>
        <begin position="14"/>
        <end position="23"/>
    </location>
</feature>
<dbReference type="InterPro" id="IPR050952">
    <property type="entry name" value="TRIM-NHL_E3_ligases"/>
</dbReference>
<feature type="transmembrane region" description="Helical" evidence="5">
    <location>
        <begin position="80"/>
        <end position="101"/>
    </location>
</feature>
<dbReference type="GO" id="GO:0008270">
    <property type="term" value="F:zinc ion binding"/>
    <property type="evidence" value="ECO:0007669"/>
    <property type="project" value="UniProtKB-KW"/>
</dbReference>
<feature type="repeat" description="TPR" evidence="2">
    <location>
        <begin position="477"/>
        <end position="510"/>
    </location>
</feature>
<evidence type="ECO:0000256" key="5">
    <source>
        <dbReference type="SAM" id="Phobius"/>
    </source>
</evidence>
<feature type="transmembrane region" description="Helical" evidence="5">
    <location>
        <begin position="525"/>
        <end position="543"/>
    </location>
</feature>
<keyword evidence="5" id="KW-0472">Membrane</keyword>
<reference evidence="6 7" key="1">
    <citation type="journal article" date="2007" name="Int. J. Syst. Evol. Microbiol.">
        <title>Paenibacillus ginsengarvi sp. nov., isolated from soil from ginseng cultivation.</title>
        <authorList>
            <person name="Yoon M.H."/>
            <person name="Ten L.N."/>
            <person name="Im W.T."/>
        </authorList>
    </citation>
    <scope>NUCLEOTIDE SEQUENCE [LARGE SCALE GENOMIC DNA]</scope>
    <source>
        <strain evidence="6 7">KCTC 13059</strain>
    </source>
</reference>
<sequence>MGFDRVYDDRPDENIAVRDQHDQRRLRRRRPYGRSGCGQLPDDRADTRHVHHHAAPGARDDGPFGNQGLGGVHLRVYKRLALALAAVLATLGIGSPAALAATPYQGYTYNHKFEPVSSLNGYVYTDSIDGFDNEGGPLNKPQDLYIAGDDTLYIADTGNNRIVHLDANKRLLGTYGAAEGSGKLNGPKGVFATPDGDVYVADTKNSRIAVFDKSGKFTKEFRAPESPLLGKDFLYLPSKLIVDKRGYLFIVCDGLYQGLLQLDPDGLFAGFFGANHVPFSMTRVLTNLIATKEQKAQIAGEKPPEFSNLYQDQEGFIYTTTLGIETLQIKRLSAVGVDTLNEQESALGRYGDYRMRVMGEKRKVNSFVDVTVSAQGFITALDLITGRAFQYDSLGNLLFQFGGIGVQNGLFITPSSIAQTSDGTIYVADESRNRIDRFRITAFGELVHKASVLYSDGRYEEAQQPWAEVAKLNSNYNLAYVAIGKSLYKQEKYKEALVYFKQARAYNEYSNAFLEQRKLFLREHFAEAVAIIIAAAVLLRLLLGWRRRRRKRATLVSAAATGRGGAS</sequence>
<accession>A0A3B0BCR9</accession>
<protein>
    <submittedName>
        <fullName evidence="6">Uncharacterized protein</fullName>
    </submittedName>
</protein>
<evidence type="ECO:0000313" key="7">
    <source>
        <dbReference type="Proteomes" id="UP000282311"/>
    </source>
</evidence>
<dbReference type="InterPro" id="IPR011990">
    <property type="entry name" value="TPR-like_helical_dom_sf"/>
</dbReference>
<evidence type="ECO:0000256" key="3">
    <source>
        <dbReference type="PROSITE-ProRule" id="PRU00504"/>
    </source>
</evidence>
<dbReference type="PROSITE" id="PS51125">
    <property type="entry name" value="NHL"/>
    <property type="match status" value="2"/>
</dbReference>
<keyword evidence="2" id="KW-0802">TPR repeat</keyword>
<name>A0A3B0BCR9_9BACL</name>
<evidence type="ECO:0000313" key="6">
    <source>
        <dbReference type="EMBL" id="RKN70138.1"/>
    </source>
</evidence>
<gene>
    <name evidence="6" type="ORF">D7M11_30790</name>
</gene>
<evidence type="ECO:0000256" key="1">
    <source>
        <dbReference type="ARBA" id="ARBA00022737"/>
    </source>
</evidence>
<dbReference type="SUPFAM" id="SSF101898">
    <property type="entry name" value="NHL repeat"/>
    <property type="match status" value="1"/>
</dbReference>
<feature type="repeat" description="NHL" evidence="3">
    <location>
        <begin position="127"/>
        <end position="168"/>
    </location>
</feature>
<keyword evidence="7" id="KW-1185">Reference proteome</keyword>
<dbReference type="Proteomes" id="UP000282311">
    <property type="component" value="Unassembled WGS sequence"/>
</dbReference>
<dbReference type="PANTHER" id="PTHR24104:SF25">
    <property type="entry name" value="PROTEIN LIN-41"/>
    <property type="match status" value="1"/>
</dbReference>
<dbReference type="PROSITE" id="PS50005">
    <property type="entry name" value="TPR"/>
    <property type="match status" value="1"/>
</dbReference>
<feature type="repeat" description="NHL" evidence="3">
    <location>
        <begin position="180"/>
        <end position="214"/>
    </location>
</feature>
<evidence type="ECO:0000256" key="2">
    <source>
        <dbReference type="PROSITE-ProRule" id="PRU00339"/>
    </source>
</evidence>
<dbReference type="CDD" id="cd05819">
    <property type="entry name" value="NHL"/>
    <property type="match status" value="1"/>
</dbReference>
<keyword evidence="5" id="KW-0812">Transmembrane</keyword>
<dbReference type="InterPro" id="IPR011042">
    <property type="entry name" value="6-blade_b-propeller_TolB-like"/>
</dbReference>
<dbReference type="AlphaFoldDB" id="A0A3B0BCR9"/>
<dbReference type="InterPro" id="IPR019734">
    <property type="entry name" value="TPR_rpt"/>
</dbReference>
<dbReference type="Pfam" id="PF01436">
    <property type="entry name" value="NHL"/>
    <property type="match status" value="1"/>
</dbReference>
<organism evidence="6 7">
    <name type="scientific">Paenibacillus ginsengarvi</name>
    <dbReference type="NCBI Taxonomy" id="400777"/>
    <lineage>
        <taxon>Bacteria</taxon>
        <taxon>Bacillati</taxon>
        <taxon>Bacillota</taxon>
        <taxon>Bacilli</taxon>
        <taxon>Bacillales</taxon>
        <taxon>Paenibacillaceae</taxon>
        <taxon>Paenibacillus</taxon>
    </lineage>
</organism>
<dbReference type="SUPFAM" id="SSF48452">
    <property type="entry name" value="TPR-like"/>
    <property type="match status" value="1"/>
</dbReference>
<keyword evidence="1" id="KW-0677">Repeat</keyword>
<dbReference type="PANTHER" id="PTHR24104">
    <property type="entry name" value="E3 UBIQUITIN-PROTEIN LIGASE NHLRC1-RELATED"/>
    <property type="match status" value="1"/>
</dbReference>
<dbReference type="Gene3D" id="2.120.10.30">
    <property type="entry name" value="TolB, C-terminal domain"/>
    <property type="match status" value="2"/>
</dbReference>
<dbReference type="InterPro" id="IPR001258">
    <property type="entry name" value="NHL_repeat"/>
</dbReference>
<comment type="caution">
    <text evidence="6">The sequence shown here is derived from an EMBL/GenBank/DDBJ whole genome shotgun (WGS) entry which is preliminary data.</text>
</comment>
<keyword evidence="5" id="KW-1133">Transmembrane helix</keyword>
<proteinExistence type="predicted"/>
<feature type="region of interest" description="Disordered" evidence="4">
    <location>
        <begin position="14"/>
        <end position="62"/>
    </location>
</feature>
<evidence type="ECO:0000256" key="4">
    <source>
        <dbReference type="SAM" id="MobiDB-lite"/>
    </source>
</evidence>